<evidence type="ECO:0000256" key="9">
    <source>
        <dbReference type="SAM" id="MobiDB-lite"/>
    </source>
</evidence>
<evidence type="ECO:0000313" key="13">
    <source>
        <dbReference type="Proteomes" id="UP000824496"/>
    </source>
</evidence>
<evidence type="ECO:0000256" key="2">
    <source>
        <dbReference type="ARBA" id="ARBA00002869"/>
    </source>
</evidence>
<evidence type="ECO:0000256" key="4">
    <source>
        <dbReference type="ARBA" id="ARBA00012655"/>
    </source>
</evidence>
<evidence type="ECO:0000259" key="10">
    <source>
        <dbReference type="Pfam" id="PF01379"/>
    </source>
</evidence>
<dbReference type="PANTHER" id="PTHR11557">
    <property type="entry name" value="PORPHOBILINOGEN DEAMINASE"/>
    <property type="match status" value="1"/>
</dbReference>
<dbReference type="EC" id="2.5.1.61" evidence="4 8"/>
<keyword evidence="13" id="KW-1185">Reference proteome</keyword>
<dbReference type="SUPFAM" id="SSF53850">
    <property type="entry name" value="Periplasmic binding protein-like II"/>
    <property type="match status" value="1"/>
</dbReference>
<feature type="region of interest" description="Disordered" evidence="9">
    <location>
        <begin position="310"/>
        <end position="339"/>
    </location>
</feature>
<gene>
    <name evidence="12" type="primary">hemC</name>
    <name evidence="12" type="ORF">MANAM107_12690</name>
</gene>
<feature type="domain" description="Porphobilinogen deaminase C-terminal" evidence="11">
    <location>
        <begin position="276"/>
        <end position="302"/>
    </location>
</feature>
<name>A0ABN6K4E1_9ACTO</name>
<evidence type="ECO:0000256" key="7">
    <source>
        <dbReference type="ARBA" id="ARBA00048169"/>
    </source>
</evidence>
<dbReference type="InterPro" id="IPR000860">
    <property type="entry name" value="HemC"/>
</dbReference>
<dbReference type="SUPFAM" id="SSF54782">
    <property type="entry name" value="Porphobilinogen deaminase (hydroxymethylbilane synthase), C-terminal domain"/>
    <property type="match status" value="1"/>
</dbReference>
<dbReference type="InterPro" id="IPR036803">
    <property type="entry name" value="Porphobilinogen_deaminase_C_sf"/>
</dbReference>
<dbReference type="Pfam" id="PF03900">
    <property type="entry name" value="Porphobil_deamC"/>
    <property type="match status" value="1"/>
</dbReference>
<dbReference type="NCBIfam" id="TIGR00212">
    <property type="entry name" value="hemC"/>
    <property type="match status" value="1"/>
</dbReference>
<dbReference type="InterPro" id="IPR022417">
    <property type="entry name" value="Porphobilin_deaminase_N"/>
</dbReference>
<comment type="cofactor">
    <cofactor evidence="1">
        <name>dipyrromethane</name>
        <dbReference type="ChEBI" id="CHEBI:60342"/>
    </cofactor>
</comment>
<dbReference type="EMBL" id="AP025017">
    <property type="protein sequence ID" value="BDA64435.1"/>
    <property type="molecule type" value="Genomic_DNA"/>
</dbReference>
<protein>
    <recommendedName>
        <fullName evidence="4 8">Hydroxymethylbilane synthase</fullName>
        <ecNumber evidence="4 8">2.5.1.61</ecNumber>
    </recommendedName>
</protein>
<evidence type="ECO:0000256" key="6">
    <source>
        <dbReference type="ARBA" id="ARBA00023244"/>
    </source>
</evidence>
<evidence type="ECO:0000256" key="5">
    <source>
        <dbReference type="ARBA" id="ARBA00022679"/>
    </source>
</evidence>
<evidence type="ECO:0000256" key="3">
    <source>
        <dbReference type="ARBA" id="ARBA00005638"/>
    </source>
</evidence>
<dbReference type="InterPro" id="IPR022419">
    <property type="entry name" value="Porphobilin_deaminase_cofac_BS"/>
</dbReference>
<keyword evidence="6" id="KW-0627">Porphyrin biosynthesis</keyword>
<feature type="region of interest" description="Disordered" evidence="9">
    <location>
        <begin position="1"/>
        <end position="31"/>
    </location>
</feature>
<comment type="function">
    <text evidence="2">Tetrapolymerization of the monopyrrole PBG into the hydroxymethylbilane pre-uroporphyrinogen in several discrete steps.</text>
</comment>
<feature type="compositionally biased region" description="Gly residues" evidence="9">
    <location>
        <begin position="323"/>
        <end position="339"/>
    </location>
</feature>
<organism evidence="12 13">
    <name type="scientific">Actinomyces capricornis</name>
    <dbReference type="NCBI Taxonomy" id="2755559"/>
    <lineage>
        <taxon>Bacteria</taxon>
        <taxon>Bacillati</taxon>
        <taxon>Actinomycetota</taxon>
        <taxon>Actinomycetes</taxon>
        <taxon>Actinomycetales</taxon>
        <taxon>Actinomycetaceae</taxon>
        <taxon>Actinomyces</taxon>
    </lineage>
</organism>
<dbReference type="Gene3D" id="3.40.190.10">
    <property type="entry name" value="Periplasmic binding protein-like II"/>
    <property type="match status" value="2"/>
</dbReference>
<proteinExistence type="inferred from homology"/>
<dbReference type="Proteomes" id="UP000824496">
    <property type="component" value="Chromosome"/>
</dbReference>
<keyword evidence="5" id="KW-0808">Transferase</keyword>
<sequence>MDDQHEGRGDGDRRARAGGPQDLREPGRWEAGLRLGTRGSRLALTQSEQVARALEGAGGPPISMVTVRTRGDGDRTPLRDLGGVGVFAARLRLALLGGEVDLAVHSCKDLPSAPAEGLEIICTPAREDARDALCARDGLGLEELPPGARVGTGSPRRAAQLLGLRSDLEVVDLRGNVPTRLARVRGMAGALGVGRDEPVAPAVRDAEGDLDAVVLAMAGLERLGLGHCVTQVLGVEEMLPAPAQGALALEARAGALQDCPALGRAAARLEDAATRLAVTAERALMAALGAGCAAPLGAWGRVVEVDAQAPGHGPIPGSAAGDAAGGGARGAQGPQGRGAAGSVRLLELRAVVCTPDGRRRVACTERVALGPAGPHGQGRALHPAGRHDAAGGQAPGHDRGAARLPASQPDLAAAQELGARAAAVLLEGGAGRIVDLRAGRPGRR</sequence>
<dbReference type="PRINTS" id="PR00151">
    <property type="entry name" value="PORPHBDMNASE"/>
</dbReference>
<evidence type="ECO:0000256" key="1">
    <source>
        <dbReference type="ARBA" id="ARBA00001916"/>
    </source>
</evidence>
<comment type="similarity">
    <text evidence="3">Belongs to the HMBS family.</text>
</comment>
<dbReference type="Pfam" id="PF01379">
    <property type="entry name" value="Porphobil_deam"/>
    <property type="match status" value="1"/>
</dbReference>
<feature type="compositionally biased region" description="Basic and acidic residues" evidence="9">
    <location>
        <begin position="1"/>
        <end position="15"/>
    </location>
</feature>
<reference evidence="12 13" key="1">
    <citation type="submission" date="2021-08" db="EMBL/GenBank/DDBJ databases">
        <title>Whole genome sequence of novel Actinomyces species strain MAS-1.</title>
        <authorList>
            <person name="Saito M."/>
            <person name="Kuwahara N."/>
            <person name="Takizawa T."/>
            <person name="Gotouda H."/>
            <person name="Ochiai T."/>
        </authorList>
    </citation>
    <scope>NUCLEOTIDE SEQUENCE [LARGE SCALE GENOMIC DNA]</scope>
    <source>
        <strain evidence="12 13">MAS-1</strain>
    </source>
</reference>
<dbReference type="InterPro" id="IPR022418">
    <property type="entry name" value="Porphobilinogen_deaminase_C"/>
</dbReference>
<dbReference type="PANTHER" id="PTHR11557:SF0">
    <property type="entry name" value="PORPHOBILINOGEN DEAMINASE"/>
    <property type="match status" value="1"/>
</dbReference>
<evidence type="ECO:0000259" key="11">
    <source>
        <dbReference type="Pfam" id="PF03900"/>
    </source>
</evidence>
<feature type="domain" description="Porphobilinogen deaminase N-terminal" evidence="10">
    <location>
        <begin position="33"/>
        <end position="254"/>
    </location>
</feature>
<dbReference type="Gene3D" id="3.30.160.40">
    <property type="entry name" value="Porphobilinogen deaminase, C-terminal domain"/>
    <property type="match status" value="1"/>
</dbReference>
<evidence type="ECO:0000313" key="12">
    <source>
        <dbReference type="EMBL" id="BDA64435.1"/>
    </source>
</evidence>
<accession>A0ABN6K4E1</accession>
<feature type="region of interest" description="Disordered" evidence="9">
    <location>
        <begin position="369"/>
        <end position="403"/>
    </location>
</feature>
<dbReference type="PROSITE" id="PS00533">
    <property type="entry name" value="PORPHOBILINOGEN_DEAM"/>
    <property type="match status" value="1"/>
</dbReference>
<evidence type="ECO:0000256" key="8">
    <source>
        <dbReference type="NCBIfam" id="TIGR00212"/>
    </source>
</evidence>
<comment type="catalytic activity">
    <reaction evidence="7">
        <text>4 porphobilinogen + H2O = hydroxymethylbilane + 4 NH4(+)</text>
        <dbReference type="Rhea" id="RHEA:13185"/>
        <dbReference type="ChEBI" id="CHEBI:15377"/>
        <dbReference type="ChEBI" id="CHEBI:28938"/>
        <dbReference type="ChEBI" id="CHEBI:57845"/>
        <dbReference type="ChEBI" id="CHEBI:58126"/>
        <dbReference type="EC" id="2.5.1.61"/>
    </reaction>
</comment>